<protein>
    <recommendedName>
        <fullName evidence="12">E3 ubiquitin-protein ligase</fullName>
        <ecNumber evidence="12">2.3.2.26</ecNumber>
    </recommendedName>
</protein>
<dbReference type="Gene3D" id="1.25.10.10">
    <property type="entry name" value="Leucine-rich Repeat Variant"/>
    <property type="match status" value="1"/>
</dbReference>
<dbReference type="Gene3D" id="3.30.720.50">
    <property type="match status" value="1"/>
</dbReference>
<evidence type="ECO:0000256" key="13">
    <source>
        <dbReference type="SAM" id="MobiDB-lite"/>
    </source>
</evidence>
<evidence type="ECO:0000256" key="10">
    <source>
        <dbReference type="ARBA" id="ARBA00023242"/>
    </source>
</evidence>
<comment type="pathway">
    <text evidence="3 12">Protein modification; protein ubiquitination.</text>
</comment>
<feature type="domain" description="HECT" evidence="14">
    <location>
        <begin position="1641"/>
        <end position="2016"/>
    </location>
</feature>
<name>A0A146KYS7_LYGHE</name>
<keyword evidence="8 11" id="KW-0833">Ubl conjugation pathway</keyword>
<dbReference type="FunFam" id="1.25.10.10:FF:000689">
    <property type="entry name" value="HECT ubiquitin protein ligase family protein KAK"/>
    <property type="match status" value="1"/>
</dbReference>
<feature type="compositionally biased region" description="Low complexity" evidence="13">
    <location>
        <begin position="265"/>
        <end position="286"/>
    </location>
</feature>
<feature type="non-terminal residue" evidence="16">
    <location>
        <position position="1"/>
    </location>
</feature>
<evidence type="ECO:0000256" key="12">
    <source>
        <dbReference type="RuleBase" id="RU369009"/>
    </source>
</evidence>
<evidence type="ECO:0000256" key="1">
    <source>
        <dbReference type="ARBA" id="ARBA00000885"/>
    </source>
</evidence>
<evidence type="ECO:0000259" key="15">
    <source>
        <dbReference type="PROSITE" id="PS50918"/>
    </source>
</evidence>
<feature type="domain" description="WWE" evidence="15">
    <location>
        <begin position="721"/>
        <end position="798"/>
    </location>
</feature>
<dbReference type="Pfam" id="PF00632">
    <property type="entry name" value="HECT"/>
    <property type="match status" value="1"/>
</dbReference>
<dbReference type="GO" id="GO:0016607">
    <property type="term" value="C:nuclear speck"/>
    <property type="evidence" value="ECO:0007669"/>
    <property type="project" value="TreeGrafter"/>
</dbReference>
<dbReference type="GO" id="GO:0009966">
    <property type="term" value="P:regulation of signal transduction"/>
    <property type="evidence" value="ECO:0007669"/>
    <property type="project" value="UniProtKB-ARBA"/>
</dbReference>
<dbReference type="Pfam" id="PF02825">
    <property type="entry name" value="WWE"/>
    <property type="match status" value="1"/>
</dbReference>
<feature type="compositionally biased region" description="Basic and acidic residues" evidence="13">
    <location>
        <begin position="159"/>
        <end position="188"/>
    </location>
</feature>
<dbReference type="InterPro" id="IPR045322">
    <property type="entry name" value="HECTD1/TRIP12-like"/>
</dbReference>
<comment type="catalytic activity">
    <reaction evidence="1 12">
        <text>S-ubiquitinyl-[E2 ubiquitin-conjugating enzyme]-L-cysteine + [acceptor protein]-L-lysine = [E2 ubiquitin-conjugating enzyme]-L-cysteine + N(6)-ubiquitinyl-[acceptor protein]-L-lysine.</text>
        <dbReference type="EC" id="2.3.2.26"/>
    </reaction>
</comment>
<dbReference type="SUPFAM" id="SSF56204">
    <property type="entry name" value="Hect, E3 ligase catalytic domain"/>
    <property type="match status" value="1"/>
</dbReference>
<feature type="compositionally biased region" description="Polar residues" evidence="13">
    <location>
        <begin position="337"/>
        <end position="346"/>
    </location>
</feature>
<proteinExistence type="inferred from homology"/>
<feature type="compositionally biased region" description="Basic and acidic residues" evidence="13">
    <location>
        <begin position="75"/>
        <end position="84"/>
    </location>
</feature>
<dbReference type="InterPro" id="IPR004170">
    <property type="entry name" value="WWE_dom"/>
</dbReference>
<dbReference type="PANTHER" id="PTHR45670:SF13">
    <property type="entry name" value="E3 UBIQUITIN-PROTEIN LIGASE TRIP12"/>
    <property type="match status" value="1"/>
</dbReference>
<feature type="compositionally biased region" description="Polar residues" evidence="13">
    <location>
        <begin position="1033"/>
        <end position="1043"/>
    </location>
</feature>
<feature type="compositionally biased region" description="Low complexity" evidence="13">
    <location>
        <begin position="139"/>
        <end position="158"/>
    </location>
</feature>
<feature type="compositionally biased region" description="Basic and acidic residues" evidence="13">
    <location>
        <begin position="113"/>
        <end position="122"/>
    </location>
</feature>
<keyword evidence="5" id="KW-0597">Phosphoprotein</keyword>
<keyword evidence="10" id="KW-0539">Nucleus</keyword>
<feature type="compositionally biased region" description="Polar residues" evidence="13">
    <location>
        <begin position="27"/>
        <end position="41"/>
    </location>
</feature>
<dbReference type="InterPro" id="IPR018123">
    <property type="entry name" value="WWE-dom_subgr"/>
</dbReference>
<dbReference type="InterPro" id="IPR037197">
    <property type="entry name" value="WWE_dom_sf"/>
</dbReference>
<evidence type="ECO:0000313" key="16">
    <source>
        <dbReference type="EMBL" id="JAQ01328.1"/>
    </source>
</evidence>
<reference evidence="16" key="1">
    <citation type="journal article" date="2016" name="Gigascience">
        <title>De novo construction of an expanded transcriptome assembly for the western tarnished plant bug, Lygus hesperus.</title>
        <authorList>
            <person name="Tassone E.E."/>
            <person name="Geib S.M."/>
            <person name="Hall B."/>
            <person name="Fabrick J.A."/>
            <person name="Brent C.S."/>
            <person name="Hull J.J."/>
        </authorList>
    </citation>
    <scope>NUCLEOTIDE SEQUENCE</scope>
</reference>
<evidence type="ECO:0000256" key="7">
    <source>
        <dbReference type="ARBA" id="ARBA00022763"/>
    </source>
</evidence>
<comment type="subcellular location">
    <subcellularLocation>
        <location evidence="2">Nucleus</location>
        <location evidence="2">Nucleoplasm</location>
    </subcellularLocation>
</comment>
<keyword evidence="7" id="KW-0227">DNA damage</keyword>
<evidence type="ECO:0000259" key="14">
    <source>
        <dbReference type="PROSITE" id="PS50237"/>
    </source>
</evidence>
<evidence type="ECO:0000256" key="2">
    <source>
        <dbReference type="ARBA" id="ARBA00004642"/>
    </source>
</evidence>
<sequence length="2016" mass="220674">SPDLIVACLSGRGLESMAEQGRPGGSTHLTHPPQNLSNTHSAGRGLKGVGRGRKRRSQTPLALETEEQTLQADPAVEKRQRFHDSQVLVERGSSSTDTDVSNKKKPSIFSAIVHKEKVEDSKTAVPLPSSSKKQKVSSKVKLGSQVSQSSRSSSSSSSRPEKLVSHHHPALEKDKLKSVAHRSDKKSSELPFLGSSSYKTDSSSLRSGSEKSSVIRKGAAGSSRAAVGFTGEPSSSASSSSSGGVILKKLVNHYSLRSQAKGGPHASESTSKSKAAHSEAAGGSSSDNWDKEGKSHKRTSVTTGSCTSTSRRWGGGGGGGVSNSSSNSKAADCANMSEDQPTSCDNPTPSGGGNGNTASGGVDSESDDSEVGRLQALLEARGLPPHLFGALAPRMHHLLHRTIGTNTTTKAQQLLQGLQATSDEGQQMQAVIEMCQMLVMGNEDTLAGFPVKQVVPALINLLNMEHNFDMMNQACRALTYMMEALPRSSAVVLDAVPVFLEKLQAIQCMDVAEQSLTALEMLSRRHSKAILQARGVWACLMYLDFFSINAQRAALAITANCCHNLLPEELHLVQQSIPLLSSRLTQQDQKSVESVCLALSRLVDSLQSDPSKLMQITNSELLTNLQQLLVVSPPLINTGTFITVVRMLTTMCSSCPELALTLLKNNIAETLCYLLTGRADTSQGEIELVPRSPQEVYEMTCLICELMPRLPQHALFAVDTLLDRPSTRTPPETVSWQWRDDMGVWHAYTPIDSRIIEAAHQTGEDEMSLSTLGRTYTVDFHSMQQINEDTGTSRPVERRVIRPQALQSQSATNNNASPLEESAIDNNLKDVAGSFIRSLFSVLYEVYSSSAGPAVRCKCLKALLRMVYFASPELLKEVLKAQTVSSQLAGMMASQDLRIVVSALQIAEILMQKLPDLFTIHFTREGVLHEIKQLADPGIPIGASPSKASTPSCTSPGTSDVSSTPGPSSQSSNGTVFHHGSSSLATPESPQEDQVVNVTDDEAPVSDCSPITRRMRTVGRKRSSKRDKHAPKTPSSSQASQPSEGGDVASSMHELFAKHRHCNNLNLTSRGTRARLSSSKTQNFLASLNPARWGRATSERNYHKVGYPKVKQEQPLAKCPSSTNLWAGNREKVRAWVRERSSKFIQNYASGDNCASHDPSKILISLTQAIATIQSEGGNKREALIELRDILMTCDISPFEVHHSGLVKALLDFLTLNSYDRDDRIRMFLNVFASCPLSESGRDTSGMDTTCFQMLISKLNSCISQLEQFPVKVHDLPAPAGSTTALKFFNTHQLKCQLARHPDCTSLKQWKGGTVKIDPLALVQAIERYLVVRGYAKIRDKHASLSDDDNSEEDIDDPLVGMVVAGTRHKLQFLINDTVLPYNMTVYQAVRQFSPAAGGTSDQSETDTDTEAPLGSANIWVQTHVVHYRPVIEDESSNKPSTAAVPRKGKSSSSKTALKKKHDELWMEGQLPKRMCAMERYLVNDLSAKVTITDASLPVLCILNALYAISMHWHTLYPAIQGPPILTQQEFINNKIAAKAGRQLQDPLVIMTGNLPCWLQQIASACPFLLPFETRQLLLYATAFDRDRALQRLLDASPELSGASDSQERVTPRLDRRKRTVAREDILKQAETLIQDMAASKALLEVQYENEVGTGLGPTLEFYALVSRELQRVDLELWHDESGGTITAEGGQQGYVFSSCGLFPAPISRASRVSQVVKLKTKFRFIGKFMAKAVMDSRMLDLPLSRTFYRWLLGEESSLGLADLVHVNPSVHKTLVRLMTVVAQYKELLAAVMNEDDRKAKIENLDLDGCPIESLGLDFTLPGYPSIELRKGGKDIAVTPYNLEDYIKLVVHWYLVEGVHRQMECVREGMQSVFPNSHLGLFYSSELDAVFCGSSTGWEVSALVESCRPDHGYTASSRAIKFLFEILSSYGPQDQRDFVQFVTGSPRLPVGGFKALTPPLTIVRKTMDGDMNADDFLPSVMTCVNYLKLPDYSTIEIMREKLRIAAKEGQRSFHLS</sequence>
<dbReference type="SUPFAM" id="SSF117839">
    <property type="entry name" value="WWE domain"/>
    <property type="match status" value="1"/>
</dbReference>
<feature type="region of interest" description="Disordered" evidence="13">
    <location>
        <begin position="256"/>
        <end position="370"/>
    </location>
</feature>
<dbReference type="InterPro" id="IPR035983">
    <property type="entry name" value="Hect_E3_ubiquitin_ligase"/>
</dbReference>
<dbReference type="GO" id="GO:0043161">
    <property type="term" value="P:proteasome-mediated ubiquitin-dependent protein catabolic process"/>
    <property type="evidence" value="ECO:0007669"/>
    <property type="project" value="TreeGrafter"/>
</dbReference>
<evidence type="ECO:0000256" key="4">
    <source>
        <dbReference type="ARBA" id="ARBA00006331"/>
    </source>
</evidence>
<dbReference type="CDD" id="cd00078">
    <property type="entry name" value="HECTc"/>
    <property type="match status" value="1"/>
</dbReference>
<dbReference type="InterPro" id="IPR057948">
    <property type="entry name" value="TPR_TRIP12_N"/>
</dbReference>
<feature type="compositionally biased region" description="Polar residues" evidence="13">
    <location>
        <begin position="980"/>
        <end position="997"/>
    </location>
</feature>
<dbReference type="InterPro" id="IPR000569">
    <property type="entry name" value="HECT_dom"/>
</dbReference>
<dbReference type="EMBL" id="GDHC01017301">
    <property type="protein sequence ID" value="JAQ01328.1"/>
    <property type="molecule type" value="Transcribed_RNA"/>
</dbReference>
<dbReference type="PANTHER" id="PTHR45670">
    <property type="entry name" value="E3 UBIQUITIN-PROTEIN LIGASE TRIP12"/>
    <property type="match status" value="1"/>
</dbReference>
<dbReference type="FunFam" id="3.30.720.50:FF:000001">
    <property type="entry name" value="E3 ubiquitin-protein ligase TRIP12 isoform X1"/>
    <property type="match status" value="1"/>
</dbReference>
<dbReference type="GO" id="GO:0008270">
    <property type="term" value="F:zinc ion binding"/>
    <property type="evidence" value="ECO:0007669"/>
    <property type="project" value="InterPro"/>
</dbReference>
<feature type="region of interest" description="Disordered" evidence="13">
    <location>
        <begin position="1431"/>
        <end position="1460"/>
    </location>
</feature>
<feature type="compositionally biased region" description="Basic residues" evidence="13">
    <location>
        <begin position="1013"/>
        <end position="1031"/>
    </location>
</feature>
<dbReference type="PROSITE" id="PS50918">
    <property type="entry name" value="WWE"/>
    <property type="match status" value="1"/>
</dbReference>
<keyword evidence="6 12" id="KW-0808">Transferase</keyword>
<comment type="similarity">
    <text evidence="4 12">Belongs to the UPL family. K-HECT subfamily.</text>
</comment>
<evidence type="ECO:0000256" key="11">
    <source>
        <dbReference type="PROSITE-ProRule" id="PRU00104"/>
    </source>
</evidence>
<feature type="compositionally biased region" description="Low complexity" evidence="13">
    <location>
        <begin position="300"/>
        <end position="312"/>
    </location>
</feature>
<dbReference type="SMART" id="SM00119">
    <property type="entry name" value="HECTc"/>
    <property type="match status" value="1"/>
</dbReference>
<dbReference type="Pfam" id="PF25579">
    <property type="entry name" value="TPR_TRIP12_N"/>
    <property type="match status" value="1"/>
</dbReference>
<evidence type="ECO:0000256" key="9">
    <source>
        <dbReference type="ARBA" id="ARBA00023204"/>
    </source>
</evidence>
<evidence type="ECO:0000256" key="6">
    <source>
        <dbReference type="ARBA" id="ARBA00022679"/>
    </source>
</evidence>
<dbReference type="GO" id="GO:0000209">
    <property type="term" value="P:protein polyubiquitination"/>
    <property type="evidence" value="ECO:0007669"/>
    <property type="project" value="TreeGrafter"/>
</dbReference>
<dbReference type="InterPro" id="IPR016024">
    <property type="entry name" value="ARM-type_fold"/>
</dbReference>
<feature type="region of interest" description="Disordered" evidence="13">
    <location>
        <begin position="939"/>
        <end position="1051"/>
    </location>
</feature>
<dbReference type="GO" id="GO:0006281">
    <property type="term" value="P:DNA repair"/>
    <property type="evidence" value="ECO:0007669"/>
    <property type="project" value="UniProtKB-KW"/>
</dbReference>
<evidence type="ECO:0000256" key="5">
    <source>
        <dbReference type="ARBA" id="ARBA00022553"/>
    </source>
</evidence>
<feature type="compositionally biased region" description="Low complexity" evidence="13">
    <location>
        <begin position="954"/>
        <end position="975"/>
    </location>
</feature>
<dbReference type="InterPro" id="IPR011989">
    <property type="entry name" value="ARM-like"/>
</dbReference>
<keyword evidence="9" id="KW-0234">DNA repair</keyword>
<feature type="region of interest" description="Disordered" evidence="13">
    <location>
        <begin position="16"/>
        <end position="243"/>
    </location>
</feature>
<dbReference type="GO" id="GO:0061630">
    <property type="term" value="F:ubiquitin protein ligase activity"/>
    <property type="evidence" value="ECO:0007669"/>
    <property type="project" value="UniProtKB-UniRule"/>
</dbReference>
<dbReference type="EC" id="2.3.2.26" evidence="12"/>
<dbReference type="FunFam" id="3.30.2160.10:FF:000013">
    <property type="entry name" value="E3 ubiquitin-protein ligase TRIP12 isoform X1"/>
    <property type="match status" value="1"/>
</dbReference>
<organism evidence="16">
    <name type="scientific">Lygus hesperus</name>
    <name type="common">Western plant bug</name>
    <dbReference type="NCBI Taxonomy" id="30085"/>
    <lineage>
        <taxon>Eukaryota</taxon>
        <taxon>Metazoa</taxon>
        <taxon>Ecdysozoa</taxon>
        <taxon>Arthropoda</taxon>
        <taxon>Hexapoda</taxon>
        <taxon>Insecta</taxon>
        <taxon>Pterygota</taxon>
        <taxon>Neoptera</taxon>
        <taxon>Paraneoptera</taxon>
        <taxon>Hemiptera</taxon>
        <taxon>Heteroptera</taxon>
        <taxon>Panheteroptera</taxon>
        <taxon>Cimicomorpha</taxon>
        <taxon>Miridae</taxon>
        <taxon>Mirini</taxon>
        <taxon>Lygus</taxon>
    </lineage>
</organism>
<dbReference type="UniPathway" id="UPA00143"/>
<evidence type="ECO:0000256" key="3">
    <source>
        <dbReference type="ARBA" id="ARBA00004906"/>
    </source>
</evidence>
<gene>
    <name evidence="16" type="primary">TRIP12_1</name>
    <name evidence="16" type="ORF">g.52847</name>
</gene>
<feature type="active site" description="Glycyl thioester intermediate" evidence="11">
    <location>
        <position position="1983"/>
    </location>
</feature>
<dbReference type="SUPFAM" id="SSF48371">
    <property type="entry name" value="ARM repeat"/>
    <property type="match status" value="1"/>
</dbReference>
<evidence type="ECO:0000256" key="8">
    <source>
        <dbReference type="ARBA" id="ARBA00022786"/>
    </source>
</evidence>
<dbReference type="PROSITE" id="PS50237">
    <property type="entry name" value="HECT"/>
    <property type="match status" value="1"/>
</dbReference>
<dbReference type="SMART" id="SM00678">
    <property type="entry name" value="WWE"/>
    <property type="match status" value="1"/>
</dbReference>
<dbReference type="Gene3D" id="3.90.1750.10">
    <property type="entry name" value="Hect, E3 ligase catalytic domains"/>
    <property type="match status" value="1"/>
</dbReference>
<feature type="compositionally biased region" description="Low complexity" evidence="13">
    <location>
        <begin position="202"/>
        <end position="212"/>
    </location>
</feature>
<dbReference type="Gene3D" id="3.30.2410.10">
    <property type="entry name" value="Hect, E3 ligase catalytic domain"/>
    <property type="match status" value="1"/>
</dbReference>
<dbReference type="FunFam" id="3.30.2410.10:FF:000005">
    <property type="entry name" value="E3 ubiquitin-protein ligase TRIP12 isoform X1"/>
    <property type="match status" value="1"/>
</dbReference>
<accession>A0A146KYS7</accession>